<organism evidence="4">
    <name type="scientific">Ajellomyces dermatitidis (strain ATCC 18188 / CBS 674.68)</name>
    <name type="common">Blastomyces dermatitidis</name>
    <dbReference type="NCBI Taxonomy" id="653446"/>
    <lineage>
        <taxon>Eukaryota</taxon>
        <taxon>Fungi</taxon>
        <taxon>Dikarya</taxon>
        <taxon>Ascomycota</taxon>
        <taxon>Pezizomycotina</taxon>
        <taxon>Eurotiomycetes</taxon>
        <taxon>Eurotiomycetidae</taxon>
        <taxon>Onygenales</taxon>
        <taxon>Ajellomycetaceae</taxon>
        <taxon>Blastomyces</taxon>
    </lineage>
</organism>
<dbReference type="OrthoDB" id="428260at2759"/>
<dbReference type="AlphaFoldDB" id="F2TR62"/>
<proteinExistence type="inferred from homology"/>
<reference evidence="4" key="1">
    <citation type="submission" date="2010-03" db="EMBL/GenBank/DDBJ databases">
        <title>Annotation of Blastomyces dermatitidis strain ATCC 18188.</title>
        <authorList>
            <consortium name="The Broad Institute Genome Sequencing Platform"/>
            <consortium name="Broad Institute Genome Sequencing Center for Infectious Disease."/>
            <person name="Cuomo C."/>
            <person name="Klein B."/>
            <person name="Sullivan T."/>
            <person name="Heitman J."/>
            <person name="Young S."/>
            <person name="Zeng Q."/>
            <person name="Gargeya S."/>
            <person name="Alvarado L."/>
            <person name="Berlin A.M."/>
            <person name="Chapman S.B."/>
            <person name="Chen Z."/>
            <person name="Freedman E."/>
            <person name="Gellesch M."/>
            <person name="Goldberg J."/>
            <person name="Griggs A."/>
            <person name="Gujja S."/>
            <person name="Heilman E."/>
            <person name="Heiman D."/>
            <person name="Howarth C."/>
            <person name="Mehta T."/>
            <person name="Neiman D."/>
            <person name="Pearson M."/>
            <person name="Roberts A."/>
            <person name="Saif S."/>
            <person name="Shea T."/>
            <person name="Shenoy N."/>
            <person name="Sisk P."/>
            <person name="Stolte C."/>
            <person name="Sykes S."/>
            <person name="White J."/>
            <person name="Yandava C."/>
            <person name="Haas B."/>
            <person name="Nusbaum C."/>
            <person name="Birren B."/>
        </authorList>
    </citation>
    <scope>NUCLEOTIDE SEQUENCE [LARGE SCALE GENOMIC DNA]</scope>
    <source>
        <strain evidence="4">ATCC 18188</strain>
    </source>
</reference>
<dbReference type="GO" id="GO:0016787">
    <property type="term" value="F:hydrolase activity"/>
    <property type="evidence" value="ECO:0007669"/>
    <property type="project" value="UniProtKB-KW"/>
</dbReference>
<evidence type="ECO:0000256" key="1">
    <source>
        <dbReference type="ARBA" id="ARBA00009009"/>
    </source>
</evidence>
<dbReference type="Proteomes" id="UP000007802">
    <property type="component" value="Unassembled WGS sequence"/>
</dbReference>
<dbReference type="SUPFAM" id="SSF56601">
    <property type="entry name" value="beta-lactamase/transpeptidase-like"/>
    <property type="match status" value="1"/>
</dbReference>
<evidence type="ECO:0000256" key="2">
    <source>
        <dbReference type="ARBA" id="ARBA00022801"/>
    </source>
</evidence>
<sequence length="404" mass="44689">MSTEINKIFEEYASKSTTTPFPAVTFRAVDQAGKVLYSSSHGNTKVDGSGEAVTEDTPFYTASMTKVFTAVAVMVAVERGLITLDDDVGKVVPELAELEILEGFEEDGKPIVRKASKKLTLRRLLTHSSGFAYHLTRENLQKWNAYQRRDTTKMDGSYEQYRQPLLFEPGENWAYGPGVDWAGRAVEVVSKQTLEEFMKENIHDKLGLKSTTFRPENIPNFAARRVEISSRNAEGKFTPMPVPIYPIPATDCLGGTGLYSTTREYTTLLATLLAGGGSVLKPESVEQIFKPQLEDKKLINDLFNTPGGQRLNRSLTTGKVVTMGLTVCINLDDVPGMRPANCVGGGGLTNMFWWLDRNSGICAGLFFHYLPPVDPLAVEVADKIEEVVYKNLRGELSQGNQGYY</sequence>
<dbReference type="InterPro" id="IPR001466">
    <property type="entry name" value="Beta-lactam-related"/>
</dbReference>
<feature type="domain" description="Beta-lactamase-related" evidence="3">
    <location>
        <begin position="31"/>
        <end position="373"/>
    </location>
</feature>
<comment type="similarity">
    <text evidence="1">Belongs to the class-A beta-lactamase family.</text>
</comment>
<dbReference type="EMBL" id="GG749504">
    <property type="protein sequence ID" value="EGE85725.1"/>
    <property type="molecule type" value="Genomic_DNA"/>
</dbReference>
<dbReference type="Pfam" id="PF00144">
    <property type="entry name" value="Beta-lactamase"/>
    <property type="match status" value="1"/>
</dbReference>
<protein>
    <submittedName>
        <fullName evidence="4">Beta-lactamase</fullName>
    </submittedName>
</protein>
<evidence type="ECO:0000313" key="4">
    <source>
        <dbReference type="EMBL" id="EGE85725.1"/>
    </source>
</evidence>
<gene>
    <name evidence="4" type="ORF">BDDG_08670</name>
</gene>
<evidence type="ECO:0000259" key="3">
    <source>
        <dbReference type="Pfam" id="PF00144"/>
    </source>
</evidence>
<dbReference type="HOGENOM" id="CLU_020027_11_1_1"/>
<dbReference type="Gene3D" id="3.40.710.10">
    <property type="entry name" value="DD-peptidase/beta-lactamase superfamily"/>
    <property type="match status" value="1"/>
</dbReference>
<accession>F2TR62</accession>
<dbReference type="InterPro" id="IPR012338">
    <property type="entry name" value="Beta-lactam/transpept-like"/>
</dbReference>
<dbReference type="MEROPS" id="S12.950"/>
<keyword evidence="2" id="KW-0378">Hydrolase</keyword>
<dbReference type="PANTHER" id="PTHR43283:SF17">
    <property type="entry name" value="(LOVD), PUTATIVE (AFU_ORTHOLOGUE AFUA_5G00920)-RELATED"/>
    <property type="match status" value="1"/>
</dbReference>
<name>F2TR62_AJEDA</name>
<dbReference type="InterPro" id="IPR050789">
    <property type="entry name" value="Diverse_Enzym_Activities"/>
</dbReference>
<dbReference type="PANTHER" id="PTHR43283">
    <property type="entry name" value="BETA-LACTAMASE-RELATED"/>
    <property type="match status" value="1"/>
</dbReference>